<dbReference type="EMBL" id="MK072202">
    <property type="protein sequence ID" value="AYV80002.1"/>
    <property type="molecule type" value="Genomic_DNA"/>
</dbReference>
<dbReference type="SUPFAM" id="SSF82185">
    <property type="entry name" value="Histone H3 K4-specific methyltransferase SET7/9 N-terminal domain"/>
    <property type="match status" value="1"/>
</dbReference>
<accession>A0A3G4ZYN9</accession>
<proteinExistence type="predicted"/>
<sequence>MDKIMELYGDIVKDSKYIFGSVNEYIVVMKKLPETLDDENSNWVVNPLYARFKCDAVIPILIFAKFNPREIIDEIDADFKLSNNNGPHGTKAVYRVGQKTYIDNYDNKQHGRGISYYRSIEPAYYNNLESSKTQKTWYNDGAKLAEDIQTGNIRNITTWHRNQQIENKYTLVQTSNPKGYFKQWVRHGKFVAHDDKGNVIEGGEYIYDKKTGIWITGSVQYSGAGNLRHKKQTGRYIDGIKDGKWYTYRTNGTLKHEETYRADEAYRVDKRHGLSTIYRQNGTKLSTTNYIYGEREGKSISYHPDGYIDTETSYIADKQQGLSISYYPNGPWYSKYGKIKEYGKYVNGMKTGKFTYVNEYGQKICTKLFINGKEIDSTHYRTTFAASTTPITIYNERHIARHNKIIRNEFNFAPTPPKRFITNTTYKTQFDIQSYLPIIAKIVAKIIT</sequence>
<dbReference type="Gene3D" id="2.20.110.10">
    <property type="entry name" value="Histone H3 K4-specific methyltransferase SET7/9 N-terminal domain"/>
    <property type="match status" value="1"/>
</dbReference>
<evidence type="ECO:0000313" key="1">
    <source>
        <dbReference type="EMBL" id="AYV80002.1"/>
    </source>
</evidence>
<evidence type="ECO:0008006" key="2">
    <source>
        <dbReference type="Google" id="ProtNLM"/>
    </source>
</evidence>
<organism evidence="1">
    <name type="scientific">Gaeavirus sp</name>
    <dbReference type="NCBI Taxonomy" id="2487767"/>
    <lineage>
        <taxon>Viruses</taxon>
        <taxon>Varidnaviria</taxon>
        <taxon>Bamfordvirae</taxon>
        <taxon>Nucleocytoviricota</taxon>
        <taxon>Megaviricetes</taxon>
        <taxon>Imitervirales</taxon>
        <taxon>Mimiviridae</taxon>
        <taxon>Klosneuvirinae</taxon>
    </lineage>
</organism>
<name>A0A3G4ZYN9_9VIRU</name>
<protein>
    <recommendedName>
        <fullName evidence="2">MORN repeat-containing protein</fullName>
    </recommendedName>
</protein>
<gene>
    <name evidence="1" type="ORF">Gaeavirus4_25</name>
</gene>
<reference evidence="1" key="1">
    <citation type="submission" date="2018-10" db="EMBL/GenBank/DDBJ databases">
        <title>Hidden diversity of soil giant viruses.</title>
        <authorList>
            <person name="Schulz F."/>
            <person name="Alteio L."/>
            <person name="Goudeau D."/>
            <person name="Ryan E.M."/>
            <person name="Malmstrom R.R."/>
            <person name="Blanchard J."/>
            <person name="Woyke T."/>
        </authorList>
    </citation>
    <scope>NUCLEOTIDE SEQUENCE</scope>
    <source>
        <strain evidence="1">GAV1</strain>
    </source>
</reference>